<evidence type="ECO:0000256" key="5">
    <source>
        <dbReference type="ARBA" id="ARBA00022475"/>
    </source>
</evidence>
<keyword evidence="8 10" id="KW-1133">Transmembrane helix</keyword>
<dbReference type="InterPro" id="IPR006187">
    <property type="entry name" value="Claudin"/>
</dbReference>
<evidence type="ECO:0000256" key="9">
    <source>
        <dbReference type="ARBA" id="ARBA00023136"/>
    </source>
</evidence>
<reference evidence="11" key="1">
    <citation type="submission" date="2025-08" db="UniProtKB">
        <authorList>
            <consortium name="Ensembl"/>
        </authorList>
    </citation>
    <scope>IDENTIFICATION</scope>
</reference>
<dbReference type="InterPro" id="IPR004031">
    <property type="entry name" value="PMP22/EMP/MP20/Claudin"/>
</dbReference>
<accession>A0A3Q2PQE8</accession>
<dbReference type="GeneTree" id="ENSGT00390000005717"/>
<evidence type="ECO:0000256" key="4">
    <source>
        <dbReference type="ARBA" id="ARBA00022427"/>
    </source>
</evidence>
<keyword evidence="6 10" id="KW-0812">Transmembrane</keyword>
<keyword evidence="4" id="KW-0796">Tight junction</keyword>
<evidence type="ECO:0000256" key="1">
    <source>
        <dbReference type="ARBA" id="ARBA00004435"/>
    </source>
</evidence>
<comment type="subcellular location">
    <subcellularLocation>
        <location evidence="1">Cell junction</location>
        <location evidence="1">Tight junction</location>
    </subcellularLocation>
    <subcellularLocation>
        <location evidence="2">Cell membrane</location>
        <topology evidence="2">Multi-pass membrane protein</topology>
    </subcellularLocation>
</comment>
<evidence type="ECO:0000313" key="11">
    <source>
        <dbReference type="Ensembl" id="ENSFHEP00000015853.1"/>
    </source>
</evidence>
<feature type="transmembrane region" description="Helical" evidence="10">
    <location>
        <begin position="12"/>
        <end position="32"/>
    </location>
</feature>
<dbReference type="STRING" id="8078.ENSFHEP00000015853"/>
<comment type="similarity">
    <text evidence="3">Belongs to the claudin family.</text>
</comment>
<evidence type="ECO:0000256" key="8">
    <source>
        <dbReference type="ARBA" id="ARBA00022989"/>
    </source>
</evidence>
<name>A0A3Q2PQE8_FUNHE</name>
<keyword evidence="7" id="KW-0965">Cell junction</keyword>
<evidence type="ECO:0000256" key="3">
    <source>
        <dbReference type="ARBA" id="ARBA00008295"/>
    </source>
</evidence>
<organism evidence="11 12">
    <name type="scientific">Fundulus heteroclitus</name>
    <name type="common">Killifish</name>
    <name type="synonym">Mummichog</name>
    <dbReference type="NCBI Taxonomy" id="8078"/>
    <lineage>
        <taxon>Eukaryota</taxon>
        <taxon>Metazoa</taxon>
        <taxon>Chordata</taxon>
        <taxon>Craniata</taxon>
        <taxon>Vertebrata</taxon>
        <taxon>Euteleostomi</taxon>
        <taxon>Actinopterygii</taxon>
        <taxon>Neopterygii</taxon>
        <taxon>Teleostei</taxon>
        <taxon>Neoteleostei</taxon>
        <taxon>Acanthomorphata</taxon>
        <taxon>Ovalentaria</taxon>
        <taxon>Atherinomorphae</taxon>
        <taxon>Cyprinodontiformes</taxon>
        <taxon>Fundulidae</taxon>
        <taxon>Fundulus</taxon>
    </lineage>
</organism>
<dbReference type="AlphaFoldDB" id="A0A3Q2PQE8"/>
<evidence type="ECO:0000256" key="2">
    <source>
        <dbReference type="ARBA" id="ARBA00004651"/>
    </source>
</evidence>
<dbReference type="GO" id="GO:0005886">
    <property type="term" value="C:plasma membrane"/>
    <property type="evidence" value="ECO:0007669"/>
    <property type="project" value="UniProtKB-SubCell"/>
</dbReference>
<evidence type="ECO:0000256" key="10">
    <source>
        <dbReference type="SAM" id="Phobius"/>
    </source>
</evidence>
<feature type="transmembrane region" description="Helical" evidence="10">
    <location>
        <begin position="125"/>
        <end position="150"/>
    </location>
</feature>
<evidence type="ECO:0000256" key="7">
    <source>
        <dbReference type="ARBA" id="ARBA00022949"/>
    </source>
</evidence>
<feature type="transmembrane region" description="Helical" evidence="10">
    <location>
        <begin position="88"/>
        <end position="113"/>
    </location>
</feature>
<keyword evidence="9 10" id="KW-0472">Membrane</keyword>
<evidence type="ECO:0000313" key="12">
    <source>
        <dbReference type="Proteomes" id="UP000265000"/>
    </source>
</evidence>
<evidence type="ECO:0000256" key="6">
    <source>
        <dbReference type="ARBA" id="ARBA00022692"/>
    </source>
</evidence>
<keyword evidence="12" id="KW-1185">Reference proteome</keyword>
<dbReference type="Gene3D" id="1.20.140.150">
    <property type="match status" value="1"/>
</dbReference>
<keyword evidence="5" id="KW-1003">Cell membrane</keyword>
<reference evidence="11" key="2">
    <citation type="submission" date="2025-09" db="UniProtKB">
        <authorList>
            <consortium name="Ensembl"/>
        </authorList>
    </citation>
    <scope>IDENTIFICATION</scope>
</reference>
<proteinExistence type="inferred from homology"/>
<dbReference type="Pfam" id="PF13903">
    <property type="entry name" value="Claudin_2"/>
    <property type="match status" value="1"/>
</dbReference>
<sequence length="215" mass="23256">MTYLAHTAHAQFAALCLALVGWTLTAMAPGLVQWRVWEVPGSKVVTSGVAWVGVWRACFNSHAHVSEGLRSMFCRSIRLTESFTPPEIAAGQVLMLLSLLVGLAGNAAGVYAMRMAYFGKAKVSAVCRGFIGTGALVLLAALLSSVPLIWNLNSVVANRTIDFPEEFKLPKAPRAQRAGCGIGVGLVGSTLRLKRYKAFWEFWTSVELKIFPRSG</sequence>
<dbReference type="PANTHER" id="PTHR12002">
    <property type="entry name" value="CLAUDIN"/>
    <property type="match status" value="1"/>
</dbReference>
<dbReference type="Proteomes" id="UP000265000">
    <property type="component" value="Unplaced"/>
</dbReference>
<dbReference type="GO" id="GO:0005923">
    <property type="term" value="C:bicellular tight junction"/>
    <property type="evidence" value="ECO:0007669"/>
    <property type="project" value="UniProtKB-SubCell"/>
</dbReference>
<protein>
    <submittedName>
        <fullName evidence="11">Uncharacterized protein</fullName>
    </submittedName>
</protein>
<dbReference type="Ensembl" id="ENSFHET00000024087.1">
    <property type="protein sequence ID" value="ENSFHEP00000015853.1"/>
    <property type="gene ID" value="ENSFHEG00000017507.1"/>
</dbReference>
<dbReference type="GO" id="GO:0005198">
    <property type="term" value="F:structural molecule activity"/>
    <property type="evidence" value="ECO:0007669"/>
    <property type="project" value="InterPro"/>
</dbReference>